<keyword evidence="4 7" id="KW-0964">Secreted</keyword>
<evidence type="ECO:0000313" key="9">
    <source>
        <dbReference type="Proteomes" id="UP000472267"/>
    </source>
</evidence>
<keyword evidence="9" id="KW-1185">Reference proteome</keyword>
<evidence type="ECO:0000256" key="6">
    <source>
        <dbReference type="PIRSR" id="PIRSR620443-51"/>
    </source>
</evidence>
<comment type="similarity">
    <text evidence="2 7">Belongs to the IL-10 family.</text>
</comment>
<evidence type="ECO:0000256" key="5">
    <source>
        <dbReference type="ARBA" id="ARBA00022729"/>
    </source>
</evidence>
<dbReference type="InterPro" id="IPR009079">
    <property type="entry name" value="4_helix_cytokine-like_core"/>
</dbReference>
<feature type="disulfide bond" evidence="6">
    <location>
        <begin position="76"/>
        <end position="125"/>
    </location>
</feature>
<evidence type="ECO:0000256" key="3">
    <source>
        <dbReference type="ARBA" id="ARBA00022514"/>
    </source>
</evidence>
<dbReference type="InterPro" id="IPR020423">
    <property type="entry name" value="IL-10_CS"/>
</dbReference>
<feature type="chain" id="PRO_5031595702" description="Interleukin family protein" evidence="7">
    <location>
        <begin position="23"/>
        <end position="170"/>
    </location>
</feature>
<feature type="signal peptide" evidence="7">
    <location>
        <begin position="1"/>
        <end position="22"/>
    </location>
</feature>
<comment type="function">
    <text evidence="7">Immune regulatory cytokine.</text>
</comment>
<dbReference type="GO" id="GO:0005125">
    <property type="term" value="F:cytokine activity"/>
    <property type="evidence" value="ECO:0007669"/>
    <property type="project" value="UniProtKB-UniRule"/>
</dbReference>
<dbReference type="Ensembl" id="ENSSFAT00005041172.1">
    <property type="protein sequence ID" value="ENSSFAP00005039699.1"/>
    <property type="gene ID" value="ENSSFAG00005019850.1"/>
</dbReference>
<keyword evidence="6" id="KW-1015">Disulfide bond</keyword>
<proteinExistence type="inferred from homology"/>
<reference evidence="8" key="3">
    <citation type="submission" date="2025-09" db="UniProtKB">
        <authorList>
            <consortium name="Ensembl"/>
        </authorList>
    </citation>
    <scope>IDENTIFICATION</scope>
</reference>
<dbReference type="Proteomes" id="UP000472267">
    <property type="component" value="Chromosome 5"/>
</dbReference>
<dbReference type="InterPro" id="IPR020443">
    <property type="entry name" value="IL-10/19/20/24/26"/>
</dbReference>
<evidence type="ECO:0000256" key="2">
    <source>
        <dbReference type="ARBA" id="ARBA00008813"/>
    </source>
</evidence>
<dbReference type="Gene3D" id="1.20.1250.10">
    <property type="match status" value="1"/>
</dbReference>
<comment type="subcellular location">
    <subcellularLocation>
        <location evidence="1 7">Secreted</location>
    </subcellularLocation>
</comment>
<evidence type="ECO:0000256" key="1">
    <source>
        <dbReference type="ARBA" id="ARBA00004613"/>
    </source>
</evidence>
<name>A0A672IEU6_SALFA</name>
<feature type="disulfide bond" evidence="6">
    <location>
        <begin position="30"/>
        <end position="121"/>
    </location>
</feature>
<keyword evidence="3 7" id="KW-0202">Cytokine</keyword>
<dbReference type="PANTHER" id="PTHR48482">
    <property type="entry name" value="INTERLEUKIN-19-RELATED"/>
    <property type="match status" value="1"/>
</dbReference>
<evidence type="ECO:0000256" key="7">
    <source>
        <dbReference type="RuleBase" id="RU368043"/>
    </source>
</evidence>
<dbReference type="SMART" id="SM00188">
    <property type="entry name" value="IL10"/>
    <property type="match status" value="1"/>
</dbReference>
<reference evidence="8" key="2">
    <citation type="submission" date="2025-08" db="UniProtKB">
        <authorList>
            <consortium name="Ensembl"/>
        </authorList>
    </citation>
    <scope>IDENTIFICATION</scope>
</reference>
<dbReference type="PROSITE" id="PS00520">
    <property type="entry name" value="INTERLEUKIN_10"/>
    <property type="match status" value="1"/>
</dbReference>
<protein>
    <recommendedName>
        <fullName evidence="7">Interleukin family protein</fullName>
    </recommendedName>
</protein>
<evidence type="ECO:0000313" key="8">
    <source>
        <dbReference type="Ensembl" id="ENSSFAP00005039699.1"/>
    </source>
</evidence>
<feature type="disulfide bond" evidence="6">
    <location>
        <begin position="75"/>
        <end position="123"/>
    </location>
</feature>
<dbReference type="SUPFAM" id="SSF47266">
    <property type="entry name" value="4-helical cytokines"/>
    <property type="match status" value="1"/>
</dbReference>
<organism evidence="8 9">
    <name type="scientific">Salarias fasciatus</name>
    <name type="common">Jewelled blenny</name>
    <name type="synonym">Blennius fasciatus</name>
    <dbReference type="NCBI Taxonomy" id="181472"/>
    <lineage>
        <taxon>Eukaryota</taxon>
        <taxon>Metazoa</taxon>
        <taxon>Chordata</taxon>
        <taxon>Craniata</taxon>
        <taxon>Vertebrata</taxon>
        <taxon>Euteleostomi</taxon>
        <taxon>Actinopterygii</taxon>
        <taxon>Neopterygii</taxon>
        <taxon>Teleostei</taxon>
        <taxon>Neoteleostei</taxon>
        <taxon>Acanthomorphata</taxon>
        <taxon>Ovalentaria</taxon>
        <taxon>Blenniimorphae</taxon>
        <taxon>Blenniiformes</taxon>
        <taxon>Blennioidei</taxon>
        <taxon>Blenniidae</taxon>
        <taxon>Salariinae</taxon>
        <taxon>Salarias</taxon>
    </lineage>
</organism>
<sequence>MLLSCSLCLLLLLGCLSEPAHSRTLQLDSCSVTVHLYELRRYHSDIRSALSEDSNIGVKILDKALITDVQEGQMCCFMQLLMRFYVERVFGSFGSSWPQYQRFSSALANAFVTIRKDIRSCHCLCEEDTQKKIDSVNAEFIKLEVSQAALKAMGELDTVLDWLDALKDKN</sequence>
<reference evidence="8" key="1">
    <citation type="submission" date="2019-06" db="EMBL/GenBank/DDBJ databases">
        <authorList>
            <consortium name="Wellcome Sanger Institute Data Sharing"/>
        </authorList>
    </citation>
    <scope>NUCLEOTIDE SEQUENCE [LARGE SCALE GENOMIC DNA]</scope>
</reference>
<dbReference type="InParanoid" id="A0A672IEU6"/>
<accession>A0A672IEU6</accession>
<keyword evidence="5 7" id="KW-0732">Signal</keyword>
<dbReference type="OMA" id="RLCHARM"/>
<evidence type="ECO:0000256" key="4">
    <source>
        <dbReference type="ARBA" id="ARBA00022525"/>
    </source>
</evidence>
<gene>
    <name evidence="8" type="primary">il19l</name>
</gene>
<dbReference type="PANTHER" id="PTHR48482:SF3">
    <property type="entry name" value="INTERLEUKIN-19"/>
    <property type="match status" value="1"/>
</dbReference>
<dbReference type="Pfam" id="PF00726">
    <property type="entry name" value="IL10"/>
    <property type="match status" value="1"/>
</dbReference>
<dbReference type="AlphaFoldDB" id="A0A672IEU6"/>
<dbReference type="GO" id="GO:0005615">
    <property type="term" value="C:extracellular space"/>
    <property type="evidence" value="ECO:0007669"/>
    <property type="project" value="UniProtKB-UniRule"/>
</dbReference>